<protein>
    <recommendedName>
        <fullName evidence="3 6">Glutaminase</fullName>
        <ecNumber evidence="3 6">3.5.1.2</ecNumber>
    </recommendedName>
</protein>
<dbReference type="Gene3D" id="3.40.710.10">
    <property type="entry name" value="DD-peptidase/beta-lactamase superfamily"/>
    <property type="match status" value="1"/>
</dbReference>
<name>A0ABV9UB88_9ACTN</name>
<dbReference type="Gene3D" id="3.30.750.24">
    <property type="entry name" value="STAS domain"/>
    <property type="match status" value="1"/>
</dbReference>
<dbReference type="InterPro" id="IPR014710">
    <property type="entry name" value="RmlC-like_jellyroll"/>
</dbReference>
<feature type="domain" description="Cyclic nucleotide-binding" evidence="7">
    <location>
        <begin position="469"/>
        <end position="573"/>
    </location>
</feature>
<dbReference type="GO" id="GO:0004359">
    <property type="term" value="F:glutaminase activity"/>
    <property type="evidence" value="ECO:0007669"/>
    <property type="project" value="UniProtKB-EC"/>
</dbReference>
<dbReference type="InterPro" id="IPR018490">
    <property type="entry name" value="cNMP-bd_dom_sf"/>
</dbReference>
<organism evidence="9 10">
    <name type="scientific">Actinomadura gamaensis</name>
    <dbReference type="NCBI Taxonomy" id="1763541"/>
    <lineage>
        <taxon>Bacteria</taxon>
        <taxon>Bacillati</taxon>
        <taxon>Actinomycetota</taxon>
        <taxon>Actinomycetes</taxon>
        <taxon>Streptosporangiales</taxon>
        <taxon>Thermomonosporaceae</taxon>
        <taxon>Actinomadura</taxon>
    </lineage>
</organism>
<dbReference type="EMBL" id="JBHSIT010000016">
    <property type="protein sequence ID" value="MFC4913377.1"/>
    <property type="molecule type" value="Genomic_DNA"/>
</dbReference>
<dbReference type="InterPro" id="IPR002645">
    <property type="entry name" value="STAS_dom"/>
</dbReference>
<dbReference type="SUPFAM" id="SSF52091">
    <property type="entry name" value="SpoIIaa-like"/>
    <property type="match status" value="1"/>
</dbReference>
<keyword evidence="6" id="KW-0007">Acetylation</keyword>
<reference evidence="10" key="1">
    <citation type="journal article" date="2019" name="Int. J. Syst. Evol. Microbiol.">
        <title>The Global Catalogue of Microorganisms (GCM) 10K type strain sequencing project: providing services to taxonomists for standard genome sequencing and annotation.</title>
        <authorList>
            <consortium name="The Broad Institute Genomics Platform"/>
            <consortium name="The Broad Institute Genome Sequencing Center for Infectious Disease"/>
            <person name="Wu L."/>
            <person name="Ma J."/>
        </authorList>
    </citation>
    <scope>NUCLEOTIDE SEQUENCE [LARGE SCALE GENOMIC DNA]</scope>
    <source>
        <strain evidence="10">KLKA75</strain>
    </source>
</reference>
<evidence type="ECO:0000256" key="5">
    <source>
        <dbReference type="ARBA" id="ARBA00049534"/>
    </source>
</evidence>
<dbReference type="PROSITE" id="PS50042">
    <property type="entry name" value="CNMP_BINDING_3"/>
    <property type="match status" value="1"/>
</dbReference>
<feature type="binding site" evidence="6">
    <location>
        <position position="70"/>
    </location>
    <ligand>
        <name>substrate</name>
    </ligand>
</feature>
<dbReference type="CDD" id="cd00038">
    <property type="entry name" value="CAP_ED"/>
    <property type="match status" value="1"/>
</dbReference>
<dbReference type="InterPro" id="IPR036513">
    <property type="entry name" value="STAS_dom_sf"/>
</dbReference>
<dbReference type="InterPro" id="IPR000595">
    <property type="entry name" value="cNMP-bd_dom"/>
</dbReference>
<comment type="similarity">
    <text evidence="1 6">Belongs to the glutaminase family.</text>
</comment>
<proteinExistence type="inferred from homology"/>
<keyword evidence="10" id="KW-1185">Reference proteome</keyword>
<dbReference type="SMART" id="SM00100">
    <property type="entry name" value="cNMP"/>
    <property type="match status" value="1"/>
</dbReference>
<feature type="binding site" evidence="6">
    <location>
        <position position="164"/>
    </location>
    <ligand>
        <name>substrate</name>
    </ligand>
</feature>
<keyword evidence="4 6" id="KW-0378">Hydrolase</keyword>
<feature type="binding site" evidence="6">
    <location>
        <position position="171"/>
    </location>
    <ligand>
        <name>substrate</name>
    </ligand>
</feature>
<feature type="binding site" evidence="6">
    <location>
        <position position="195"/>
    </location>
    <ligand>
        <name>substrate</name>
    </ligand>
</feature>
<dbReference type="Pfam" id="PF04960">
    <property type="entry name" value="Glutaminase"/>
    <property type="match status" value="1"/>
</dbReference>
<evidence type="ECO:0000256" key="2">
    <source>
        <dbReference type="ARBA" id="ARBA00011881"/>
    </source>
</evidence>
<dbReference type="Proteomes" id="UP001595872">
    <property type="component" value="Unassembled WGS sequence"/>
</dbReference>
<evidence type="ECO:0000259" key="8">
    <source>
        <dbReference type="PROSITE" id="PS50801"/>
    </source>
</evidence>
<dbReference type="Pfam" id="PF00027">
    <property type="entry name" value="cNMP_binding"/>
    <property type="match status" value="1"/>
</dbReference>
<feature type="binding site" evidence="6">
    <location>
        <position position="120"/>
    </location>
    <ligand>
        <name>substrate</name>
    </ligand>
</feature>
<dbReference type="EC" id="3.5.1.2" evidence="3 6"/>
<dbReference type="PANTHER" id="PTHR12544:SF29">
    <property type="entry name" value="GLUTAMINASE"/>
    <property type="match status" value="1"/>
</dbReference>
<evidence type="ECO:0000256" key="4">
    <source>
        <dbReference type="ARBA" id="ARBA00022801"/>
    </source>
</evidence>
<feature type="binding site" evidence="6">
    <location>
        <position position="247"/>
    </location>
    <ligand>
        <name>substrate</name>
    </ligand>
</feature>
<dbReference type="PROSITE" id="PS50801">
    <property type="entry name" value="STAS"/>
    <property type="match status" value="1"/>
</dbReference>
<evidence type="ECO:0000313" key="10">
    <source>
        <dbReference type="Proteomes" id="UP001595872"/>
    </source>
</evidence>
<dbReference type="HAMAP" id="MF_00313">
    <property type="entry name" value="Glutaminase"/>
    <property type="match status" value="1"/>
</dbReference>
<evidence type="ECO:0000256" key="6">
    <source>
        <dbReference type="HAMAP-Rule" id="MF_00313"/>
    </source>
</evidence>
<comment type="catalytic activity">
    <reaction evidence="5 6">
        <text>L-glutamine + H2O = L-glutamate + NH4(+)</text>
        <dbReference type="Rhea" id="RHEA:15889"/>
        <dbReference type="ChEBI" id="CHEBI:15377"/>
        <dbReference type="ChEBI" id="CHEBI:28938"/>
        <dbReference type="ChEBI" id="CHEBI:29985"/>
        <dbReference type="ChEBI" id="CHEBI:58359"/>
        <dbReference type="EC" id="3.5.1.2"/>
    </reaction>
</comment>
<dbReference type="Gene3D" id="2.60.120.10">
    <property type="entry name" value="Jelly Rolls"/>
    <property type="match status" value="1"/>
</dbReference>
<dbReference type="NCBIfam" id="TIGR03814">
    <property type="entry name" value="Gln_ase"/>
    <property type="match status" value="1"/>
</dbReference>
<dbReference type="InterPro" id="IPR012338">
    <property type="entry name" value="Beta-lactam/transpept-like"/>
</dbReference>
<dbReference type="SUPFAM" id="SSF56601">
    <property type="entry name" value="beta-lactamase/transpeptidase-like"/>
    <property type="match status" value="1"/>
</dbReference>
<dbReference type="RefSeq" id="WP_378264231.1">
    <property type="nucleotide sequence ID" value="NZ_JBHSIT010000016.1"/>
</dbReference>
<evidence type="ECO:0000313" key="9">
    <source>
        <dbReference type="EMBL" id="MFC4913377.1"/>
    </source>
</evidence>
<comment type="subunit">
    <text evidence="2 6">Homotetramer.</text>
</comment>
<comment type="caution">
    <text evidence="9">The sequence shown here is derived from an EMBL/GenBank/DDBJ whole genome shotgun (WGS) entry which is preliminary data.</text>
</comment>
<accession>A0ABV9UB88</accession>
<feature type="domain" description="STAS" evidence="8">
    <location>
        <begin position="351"/>
        <end position="418"/>
    </location>
</feature>
<evidence type="ECO:0000259" key="7">
    <source>
        <dbReference type="PROSITE" id="PS50042"/>
    </source>
</evidence>
<evidence type="ECO:0000256" key="1">
    <source>
        <dbReference type="ARBA" id="ARBA00011076"/>
    </source>
</evidence>
<gene>
    <name evidence="6 9" type="primary">glsA</name>
    <name evidence="9" type="ORF">ACFPCY_39185</name>
</gene>
<evidence type="ECO:0000256" key="3">
    <source>
        <dbReference type="ARBA" id="ARBA00012918"/>
    </source>
</evidence>
<dbReference type="InterPro" id="IPR015868">
    <property type="entry name" value="Glutaminase"/>
</dbReference>
<sequence>MADAGEIASPVQELLDEVHERIGEITDGSVATYIPALGKADPKLFGLALATRDGHVYESGDTGVPFTIQSVSKPFVYALALHDRGLNAVLRKVGVEPTGEGFDAIRLEAGTGRPLNPMVNAGAIVTASMVDGDDWGQRFQRILDGLSAFAGRDLSIDHEVLASEERTGDHNRALGYLLRNAGTLDGDVDEALSVYFMACSTLVTARDLAVMAMTLSSGGVNPLTGRRVVGTDTTEHVMAVMATSGTYDFAGEWLLRSGLPAKSGVAGGLAAVLPSQLGIGVYSPPLDARGTSVRAIAACQELSSRFGLHLMRPVTGTTSAIHRYLRGDAVSSQRSRRFAEREILRTRGRAIALCELQGDLGFASTDVAVRAITGDHENVRWLILDLHRVARAEPVAVNLLDTLVRELREHGVTTVVAAEAARSPLASAEAAFASLDEALEWCEDALVAETGPPQEADRPEVVPLPEQDVLRDLPAGVLEALAPLFEERRLASGEVLFSPRDEPDESLYFVVSGGLVAQVMEGDPAVPVQVASMGPGTAVTELTVRRDDPRAYRVVAAEPTVCQVLTDAALKRLERDRPQAVEALHWAMARSLAARLRRADRLLAAHVASGPRPGKPERELG</sequence>
<feature type="binding site" evidence="6">
    <location>
        <position position="265"/>
    </location>
    <ligand>
        <name>substrate</name>
    </ligand>
</feature>
<dbReference type="PANTHER" id="PTHR12544">
    <property type="entry name" value="GLUTAMINASE"/>
    <property type="match status" value="1"/>
</dbReference>
<dbReference type="SUPFAM" id="SSF51206">
    <property type="entry name" value="cAMP-binding domain-like"/>
    <property type="match status" value="1"/>
</dbReference>